<keyword evidence="10 11" id="KW-0998">Cell outer membrane</keyword>
<dbReference type="Proteomes" id="UP000617634">
    <property type="component" value="Unassembled WGS sequence"/>
</dbReference>
<dbReference type="InterPro" id="IPR039426">
    <property type="entry name" value="TonB-dep_rcpt-like"/>
</dbReference>
<dbReference type="GO" id="GO:0006826">
    <property type="term" value="P:iron ion transport"/>
    <property type="evidence" value="ECO:0007669"/>
    <property type="project" value="UniProtKB-KW"/>
</dbReference>
<dbReference type="InterPro" id="IPR036942">
    <property type="entry name" value="Beta-barrel_TonB_sf"/>
</dbReference>
<evidence type="ECO:0000256" key="7">
    <source>
        <dbReference type="ARBA" id="ARBA00023065"/>
    </source>
</evidence>
<keyword evidence="8 12" id="KW-0798">TonB box</keyword>
<dbReference type="InterPro" id="IPR012910">
    <property type="entry name" value="Plug_dom"/>
</dbReference>
<evidence type="ECO:0000256" key="12">
    <source>
        <dbReference type="PROSITE-ProRule" id="PRU10143"/>
    </source>
</evidence>
<dbReference type="AlphaFoldDB" id="A0A931MLH5"/>
<dbReference type="RefSeq" id="WP_197165083.1">
    <property type="nucleotide sequence ID" value="NZ_JADZGI010000002.1"/>
</dbReference>
<evidence type="ECO:0000313" key="17">
    <source>
        <dbReference type="EMBL" id="MBH0114052.1"/>
    </source>
</evidence>
<evidence type="ECO:0000256" key="1">
    <source>
        <dbReference type="ARBA" id="ARBA00004571"/>
    </source>
</evidence>
<keyword evidence="17" id="KW-0675">Receptor</keyword>
<keyword evidence="4" id="KW-0410">Iron transport</keyword>
<evidence type="ECO:0000256" key="13">
    <source>
        <dbReference type="RuleBase" id="RU003357"/>
    </source>
</evidence>
<evidence type="ECO:0000256" key="8">
    <source>
        <dbReference type="ARBA" id="ARBA00023077"/>
    </source>
</evidence>
<dbReference type="Pfam" id="PF07715">
    <property type="entry name" value="Plug"/>
    <property type="match status" value="1"/>
</dbReference>
<comment type="similarity">
    <text evidence="11 13">Belongs to the TonB-dependent receptor family.</text>
</comment>
<evidence type="ECO:0000256" key="2">
    <source>
        <dbReference type="ARBA" id="ARBA00022448"/>
    </source>
</evidence>
<keyword evidence="2 11" id="KW-0813">Transport</keyword>
<keyword evidence="14" id="KW-0732">Signal</keyword>
<evidence type="ECO:0000256" key="5">
    <source>
        <dbReference type="ARBA" id="ARBA00022692"/>
    </source>
</evidence>
<dbReference type="EMBL" id="JADZGI010000002">
    <property type="protein sequence ID" value="MBH0114052.1"/>
    <property type="molecule type" value="Genomic_DNA"/>
</dbReference>
<keyword evidence="18" id="KW-1185">Reference proteome</keyword>
<evidence type="ECO:0000313" key="18">
    <source>
        <dbReference type="Proteomes" id="UP000617634"/>
    </source>
</evidence>
<feature type="domain" description="TonB-dependent receptor plug" evidence="16">
    <location>
        <begin position="69"/>
        <end position="178"/>
    </location>
</feature>
<evidence type="ECO:0000256" key="6">
    <source>
        <dbReference type="ARBA" id="ARBA00023004"/>
    </source>
</evidence>
<comment type="caution">
    <text evidence="17">The sequence shown here is derived from an EMBL/GenBank/DDBJ whole genome shotgun (WGS) entry which is preliminary data.</text>
</comment>
<feature type="signal peptide" evidence="14">
    <location>
        <begin position="1"/>
        <end position="34"/>
    </location>
</feature>
<keyword evidence="3 11" id="KW-1134">Transmembrane beta strand</keyword>
<dbReference type="Pfam" id="PF00593">
    <property type="entry name" value="TonB_dep_Rec_b-barrel"/>
    <property type="match status" value="1"/>
</dbReference>
<organism evidence="17 18">
    <name type="scientific">Novosphingobium aureum</name>
    <dbReference type="NCBI Taxonomy" id="2792964"/>
    <lineage>
        <taxon>Bacteria</taxon>
        <taxon>Pseudomonadati</taxon>
        <taxon>Pseudomonadota</taxon>
        <taxon>Alphaproteobacteria</taxon>
        <taxon>Sphingomonadales</taxon>
        <taxon>Sphingomonadaceae</taxon>
        <taxon>Novosphingobium</taxon>
    </lineage>
</organism>
<comment type="subcellular location">
    <subcellularLocation>
        <location evidence="1 11">Cell outer membrane</location>
        <topology evidence="1 11">Multi-pass membrane protein</topology>
    </subcellularLocation>
</comment>
<dbReference type="InterPro" id="IPR000531">
    <property type="entry name" value="Beta-barrel_TonB"/>
</dbReference>
<name>A0A931MLH5_9SPHN</name>
<accession>A0A931MLH5</accession>
<reference evidence="17" key="1">
    <citation type="submission" date="2020-11" db="EMBL/GenBank/DDBJ databases">
        <title>Novosphingobium aureum sp. nov., a marine bacterium isolated from sediment of a salt flat.</title>
        <authorList>
            <person name="Yoo Y."/>
            <person name="Kim J.-J."/>
        </authorList>
    </citation>
    <scope>NUCLEOTIDE SEQUENCE</scope>
    <source>
        <strain evidence="17">YJ-S2-02</strain>
    </source>
</reference>
<feature type="chain" id="PRO_5036989134" evidence="14">
    <location>
        <begin position="35"/>
        <end position="768"/>
    </location>
</feature>
<evidence type="ECO:0000259" key="15">
    <source>
        <dbReference type="Pfam" id="PF00593"/>
    </source>
</evidence>
<dbReference type="PANTHER" id="PTHR32552">
    <property type="entry name" value="FERRICHROME IRON RECEPTOR-RELATED"/>
    <property type="match status" value="1"/>
</dbReference>
<evidence type="ECO:0000256" key="14">
    <source>
        <dbReference type="SAM" id="SignalP"/>
    </source>
</evidence>
<keyword evidence="5 11" id="KW-0812">Transmembrane</keyword>
<feature type="short sequence motif" description="TonB box" evidence="12">
    <location>
        <begin position="55"/>
        <end position="61"/>
    </location>
</feature>
<dbReference type="GO" id="GO:0009279">
    <property type="term" value="C:cell outer membrane"/>
    <property type="evidence" value="ECO:0007669"/>
    <property type="project" value="UniProtKB-SubCell"/>
</dbReference>
<dbReference type="PROSITE" id="PS52016">
    <property type="entry name" value="TONB_DEPENDENT_REC_3"/>
    <property type="match status" value="1"/>
</dbReference>
<dbReference type="InterPro" id="IPR010916">
    <property type="entry name" value="TonB_box_CS"/>
</dbReference>
<feature type="domain" description="TonB-dependent receptor-like beta-barrel" evidence="15">
    <location>
        <begin position="294"/>
        <end position="734"/>
    </location>
</feature>
<dbReference type="Gene3D" id="2.40.170.20">
    <property type="entry name" value="TonB-dependent receptor, beta-barrel domain"/>
    <property type="match status" value="1"/>
</dbReference>
<evidence type="ECO:0000256" key="3">
    <source>
        <dbReference type="ARBA" id="ARBA00022452"/>
    </source>
</evidence>
<dbReference type="PANTHER" id="PTHR32552:SF81">
    <property type="entry name" value="TONB-DEPENDENT OUTER MEMBRANE RECEPTOR"/>
    <property type="match status" value="1"/>
</dbReference>
<keyword evidence="7" id="KW-0406">Ion transport</keyword>
<evidence type="ECO:0000259" key="16">
    <source>
        <dbReference type="Pfam" id="PF07715"/>
    </source>
</evidence>
<sequence length="768" mass="82166">MSSINRSSAFGVAGKGLLASISLAALGIAMPAAAQETAAEASAASDAAAAASANTIVVSATRRSDATITDTALSITAFSGEQLERLAVNDISDLRVLDPSVNIQSYGAAQNKIILRGITSNVGATSAMYLNESAVLGGQAGNILGDGKPGLRLHDIERVEVLKGPQGTLFGTSSMAGTLRIITKKPDLYNWGGSVGMDLAAVDDGNPLAQGNATINAPIVEGVFGLRVTGWAETGGGFIDQLVNDTTYYKDANDRYVRGVRAEALLQVTEDFSLLGSFTHQRIDVDGSQAFQMANEDYLNTSPTREVFKDKYTLASLTADYKMDFGSIIASVNYTDQNVRNPKDSTPTNELYGLFADLSFVPRVWFEDVNTELRFLSDFDGPFQIVAGGYYEHTKSHTQTNAIQAPDSVPVCWSYDECRPYVQPGWGNSVYEFGTDTERTIDQFAFYGQVDYTMFDTLTATVGLRYFEADIRDVVTNLQTIYPDFIFGQVTTPSVTGDNKGTNSNTSYNFALLWEATPDVSLYARAASGYRIGGVNTATSLAQEAGVIFPGTFGPDSLWSYELGAKGYLFGGALFFDLTGYHVDWTDQQLSASAAGSFAYTINAGKTTSDGVELNLTLTPMQGLSLNGSVTYVDSKLAEDLPADVLDAGTIGLEGDRVPLSPQWSGGANADYEFGLSDSLSGFFGGNVVYRGSSRSSFNDQNQFNTLLPSYWLVGASAGVRGDGWEASLYAKNLGNELAVLGVNDSIDGVRLYPVQPRTIGVRFTGQF</sequence>
<evidence type="ECO:0000256" key="10">
    <source>
        <dbReference type="ARBA" id="ARBA00023237"/>
    </source>
</evidence>
<dbReference type="SUPFAM" id="SSF56935">
    <property type="entry name" value="Porins"/>
    <property type="match status" value="1"/>
</dbReference>
<dbReference type="PROSITE" id="PS00430">
    <property type="entry name" value="TONB_DEPENDENT_REC_1"/>
    <property type="match status" value="1"/>
</dbReference>
<protein>
    <submittedName>
        <fullName evidence="17">TonB-dependent receptor</fullName>
    </submittedName>
</protein>
<keyword evidence="6" id="KW-0408">Iron</keyword>
<evidence type="ECO:0000256" key="4">
    <source>
        <dbReference type="ARBA" id="ARBA00022496"/>
    </source>
</evidence>
<evidence type="ECO:0000256" key="9">
    <source>
        <dbReference type="ARBA" id="ARBA00023136"/>
    </source>
</evidence>
<evidence type="ECO:0000256" key="11">
    <source>
        <dbReference type="PROSITE-ProRule" id="PRU01360"/>
    </source>
</evidence>
<proteinExistence type="inferred from homology"/>
<gene>
    <name evidence="17" type="ORF">I5E68_13985</name>
</gene>
<keyword evidence="9 11" id="KW-0472">Membrane</keyword>